<evidence type="ECO:0000256" key="1">
    <source>
        <dbReference type="SAM" id="Phobius"/>
    </source>
</evidence>
<dbReference type="eggNOG" id="ENOG50324BF">
    <property type="taxonomic scope" value="Bacteria"/>
</dbReference>
<accession>E2S835</accession>
<keyword evidence="3" id="KW-1185">Reference proteome</keyword>
<protein>
    <submittedName>
        <fullName evidence="2">Uncharacterized protein</fullName>
    </submittedName>
</protein>
<name>E2S835_9ACTN</name>
<keyword evidence="1" id="KW-1133">Transmembrane helix</keyword>
<reference evidence="2" key="1">
    <citation type="submission" date="2010-08" db="EMBL/GenBank/DDBJ databases">
        <authorList>
            <person name="Muzny D."/>
            <person name="Qin X."/>
            <person name="Buhay C."/>
            <person name="Dugan-Rocha S."/>
            <person name="Ding Y."/>
            <person name="Chen G."/>
            <person name="Hawes A."/>
            <person name="Holder M."/>
            <person name="Jhangiani S."/>
            <person name="Johnson A."/>
            <person name="Khan Z."/>
            <person name="Li Z."/>
            <person name="Liu W."/>
            <person name="Liu X."/>
            <person name="Perez L."/>
            <person name="Shen H."/>
            <person name="Wang Q."/>
            <person name="Watt J."/>
            <person name="Xi L."/>
            <person name="Xin Y."/>
            <person name="Zhou J."/>
            <person name="Deng J."/>
            <person name="Jiang H."/>
            <person name="Liu Y."/>
            <person name="Qu J."/>
            <person name="Song X.-Z."/>
            <person name="Zhang L."/>
            <person name="Villasana D."/>
            <person name="Johnson A."/>
            <person name="Liu J."/>
            <person name="Liyanage D."/>
            <person name="Lorensuhewa L."/>
            <person name="Robinson T."/>
            <person name="Song A."/>
            <person name="Song B.-B."/>
            <person name="Dinh H."/>
            <person name="Thornton R."/>
            <person name="Coyle M."/>
            <person name="Francisco L."/>
            <person name="Jackson L."/>
            <person name="Javaid M."/>
            <person name="Korchina V."/>
            <person name="Kovar C."/>
            <person name="Mata R."/>
            <person name="Mathew T."/>
            <person name="Ngo R."/>
            <person name="Nguyen L."/>
            <person name="Nguyen N."/>
            <person name="Okwuonu G."/>
            <person name="Ongeri F."/>
            <person name="Pham C."/>
            <person name="Simmons D."/>
            <person name="Wilczek-Boney K."/>
            <person name="Hale W."/>
            <person name="Jakkamsetti A."/>
            <person name="Pham P."/>
            <person name="Ruth R."/>
            <person name="San Lucas F."/>
            <person name="Warren J."/>
            <person name="Zhang J."/>
            <person name="Zhao Z."/>
            <person name="Zhou C."/>
            <person name="Zhu D."/>
            <person name="Lee S."/>
            <person name="Bess C."/>
            <person name="Blankenburg K."/>
            <person name="Forbes L."/>
            <person name="Fu Q."/>
            <person name="Gubbala S."/>
            <person name="Hirani K."/>
            <person name="Jayaseelan J.C."/>
            <person name="Lara F."/>
            <person name="Munidasa M."/>
            <person name="Palculict T."/>
            <person name="Patil S."/>
            <person name="Pu L.-L."/>
            <person name="Saada N."/>
            <person name="Tang L."/>
            <person name="Weissenberger G."/>
            <person name="Zhu Y."/>
            <person name="Hemphill L."/>
            <person name="Shang Y."/>
            <person name="Youmans B."/>
            <person name="Ayvaz T."/>
            <person name="Ross M."/>
            <person name="Santibanez J."/>
            <person name="Aqrawi P."/>
            <person name="Gross S."/>
            <person name="Joshi V."/>
            <person name="Fowler G."/>
            <person name="Nazareth L."/>
            <person name="Reid J."/>
            <person name="Worley K."/>
            <person name="Petrosino J."/>
            <person name="Highlander S."/>
            <person name="Gibbs R."/>
        </authorList>
    </citation>
    <scope>NUCLEOTIDE SEQUENCE [LARGE SCALE GENOMIC DNA]</scope>
    <source>
        <strain evidence="2">DSM 15272</strain>
    </source>
</reference>
<sequence>MNPLSSLPPWATRVIAVQLVVVLTLAIVGLAISVPFLVQLARTAPELTTAAGVVQDAPETIEQVERIDGNVQDVVPSVLEVVEQIPLVGDQLTQLLEVATGLSSSAAGIEVAAGTLATLSDEIGPIREQIAALQAQLAALEAIGAPLDSLAVSAEPLPGQLADLTTAAVTIASLVDVVPQLLAAIERMEQHVANLDRKTGPVLLPDLTGVRR</sequence>
<dbReference type="HOGENOM" id="CLU_1309064_0_0_11"/>
<dbReference type="RefSeq" id="WP_007076759.1">
    <property type="nucleotide sequence ID" value="NZ_CM001024.1"/>
</dbReference>
<dbReference type="OrthoDB" id="3748207at2"/>
<gene>
    <name evidence="2" type="ORF">HMPREF0063_10192</name>
</gene>
<evidence type="ECO:0000313" key="3">
    <source>
        <dbReference type="Proteomes" id="UP000003111"/>
    </source>
</evidence>
<keyword evidence="1" id="KW-0812">Transmembrane</keyword>
<dbReference type="AlphaFoldDB" id="E2S835"/>
<comment type="caution">
    <text evidence="2">The sequence shown here is derived from an EMBL/GenBank/DDBJ whole genome shotgun (WGS) entry which is preliminary data.</text>
</comment>
<evidence type="ECO:0000313" key="2">
    <source>
        <dbReference type="EMBL" id="EFQ84851.1"/>
    </source>
</evidence>
<keyword evidence="1" id="KW-0472">Membrane</keyword>
<organism evidence="2 3">
    <name type="scientific">Aeromicrobium marinum DSM 15272</name>
    <dbReference type="NCBI Taxonomy" id="585531"/>
    <lineage>
        <taxon>Bacteria</taxon>
        <taxon>Bacillati</taxon>
        <taxon>Actinomycetota</taxon>
        <taxon>Actinomycetes</taxon>
        <taxon>Propionibacteriales</taxon>
        <taxon>Nocardioidaceae</taxon>
        <taxon>Aeromicrobium</taxon>
    </lineage>
</organism>
<dbReference type="EMBL" id="ACLF03000001">
    <property type="protein sequence ID" value="EFQ84851.1"/>
    <property type="molecule type" value="Genomic_DNA"/>
</dbReference>
<feature type="transmembrane region" description="Helical" evidence="1">
    <location>
        <begin position="15"/>
        <end position="38"/>
    </location>
</feature>
<proteinExistence type="predicted"/>
<dbReference type="Proteomes" id="UP000003111">
    <property type="component" value="Unassembled WGS sequence"/>
</dbReference>